<reference evidence="1" key="2">
    <citation type="submission" date="2020-05" db="UniProtKB">
        <authorList>
            <consortium name="EnsemblMetazoa"/>
        </authorList>
    </citation>
    <scope>IDENTIFICATION</scope>
    <source>
        <strain evidence="1">maculatus3</strain>
    </source>
</reference>
<evidence type="ECO:0000313" key="1">
    <source>
        <dbReference type="EnsemblMetazoa" id="AMAM024038-PA"/>
    </source>
</evidence>
<dbReference type="AlphaFoldDB" id="A0A182TCD9"/>
<sequence>PRNRVPIHLIGKHVVLVEKEERCVHARPERNQEGNGRVRPFPAGQRFRGRNGILDVAVPRHNRKCQFALLLVEFDRTDIVPFLLLLIDTVLDAGNLGLNRRHGIFALLRLLFVLLQRRPPYERYLGWGKNSEHGSATITLLRFCGTFSISLVSCIAVACCSDTSIVSIAALSIKRFITTGSFTLIRFISRCVPSCSCTHAFRTSYSSFTNRPVKMVRFCRSGNSCFSSASNVRQSSWVETKNADRQPPSAVSTIPLHFLFRTSIYWPSGPRGSSENLPCRCNCRMRASSAGMLAPYTASLLRGADSNCSSCFSMRDVSFCLANRS</sequence>
<organism evidence="1 2">
    <name type="scientific">Anopheles maculatus</name>
    <dbReference type="NCBI Taxonomy" id="74869"/>
    <lineage>
        <taxon>Eukaryota</taxon>
        <taxon>Metazoa</taxon>
        <taxon>Ecdysozoa</taxon>
        <taxon>Arthropoda</taxon>
        <taxon>Hexapoda</taxon>
        <taxon>Insecta</taxon>
        <taxon>Pterygota</taxon>
        <taxon>Neoptera</taxon>
        <taxon>Endopterygota</taxon>
        <taxon>Diptera</taxon>
        <taxon>Nematocera</taxon>
        <taxon>Culicoidea</taxon>
        <taxon>Culicidae</taxon>
        <taxon>Anophelinae</taxon>
        <taxon>Anopheles</taxon>
        <taxon>Anopheles maculatus group</taxon>
    </lineage>
</organism>
<proteinExistence type="predicted"/>
<keyword evidence="2" id="KW-1185">Reference proteome</keyword>
<protein>
    <submittedName>
        <fullName evidence="1">Uncharacterized protein</fullName>
    </submittedName>
</protein>
<evidence type="ECO:0000313" key="2">
    <source>
        <dbReference type="Proteomes" id="UP000075901"/>
    </source>
</evidence>
<dbReference type="EnsemblMetazoa" id="AMAM024038-RA">
    <property type="protein sequence ID" value="AMAM024038-PA"/>
    <property type="gene ID" value="AMAM024038"/>
</dbReference>
<dbReference type="Proteomes" id="UP000075901">
    <property type="component" value="Unassembled WGS sequence"/>
</dbReference>
<name>A0A182TCD9_9DIPT</name>
<dbReference type="VEuPathDB" id="VectorBase:AMAM024038"/>
<accession>A0A182TCD9</accession>
<reference evidence="2" key="1">
    <citation type="submission" date="2013-09" db="EMBL/GenBank/DDBJ databases">
        <title>The Genome Sequence of Anopheles maculatus species B.</title>
        <authorList>
            <consortium name="The Broad Institute Genomics Platform"/>
            <person name="Neafsey D.E."/>
            <person name="Besansky N."/>
            <person name="Howell P."/>
            <person name="Walton C."/>
            <person name="Young S.K."/>
            <person name="Zeng Q."/>
            <person name="Gargeya S."/>
            <person name="Fitzgerald M."/>
            <person name="Haas B."/>
            <person name="Abouelleil A."/>
            <person name="Allen A.W."/>
            <person name="Alvarado L."/>
            <person name="Arachchi H.M."/>
            <person name="Berlin A.M."/>
            <person name="Chapman S.B."/>
            <person name="Gainer-Dewar J."/>
            <person name="Goldberg J."/>
            <person name="Griggs A."/>
            <person name="Gujja S."/>
            <person name="Hansen M."/>
            <person name="Howarth C."/>
            <person name="Imamovic A."/>
            <person name="Ireland A."/>
            <person name="Larimer J."/>
            <person name="McCowan C."/>
            <person name="Murphy C."/>
            <person name="Pearson M."/>
            <person name="Poon T.W."/>
            <person name="Priest M."/>
            <person name="Roberts A."/>
            <person name="Saif S."/>
            <person name="Shea T."/>
            <person name="Sisk P."/>
            <person name="Sykes S."/>
            <person name="Wortman J."/>
            <person name="Nusbaum C."/>
            <person name="Birren B."/>
        </authorList>
    </citation>
    <scope>NUCLEOTIDE SEQUENCE [LARGE SCALE GENOMIC DNA]</scope>
    <source>
        <strain evidence="2">maculatus3</strain>
    </source>
</reference>